<keyword evidence="2" id="KW-1185">Reference proteome</keyword>
<protein>
    <submittedName>
        <fullName evidence="1">Uncharacterized protein</fullName>
    </submittedName>
</protein>
<accession>A0ACB9F816</accession>
<gene>
    <name evidence="1" type="ORF">L2E82_17580</name>
</gene>
<organism evidence="1 2">
    <name type="scientific">Cichorium intybus</name>
    <name type="common">Chicory</name>
    <dbReference type="NCBI Taxonomy" id="13427"/>
    <lineage>
        <taxon>Eukaryota</taxon>
        <taxon>Viridiplantae</taxon>
        <taxon>Streptophyta</taxon>
        <taxon>Embryophyta</taxon>
        <taxon>Tracheophyta</taxon>
        <taxon>Spermatophyta</taxon>
        <taxon>Magnoliopsida</taxon>
        <taxon>eudicotyledons</taxon>
        <taxon>Gunneridae</taxon>
        <taxon>Pentapetalae</taxon>
        <taxon>asterids</taxon>
        <taxon>campanulids</taxon>
        <taxon>Asterales</taxon>
        <taxon>Asteraceae</taxon>
        <taxon>Cichorioideae</taxon>
        <taxon>Cichorieae</taxon>
        <taxon>Cichoriinae</taxon>
        <taxon>Cichorium</taxon>
    </lineage>
</organism>
<dbReference type="Proteomes" id="UP001055811">
    <property type="component" value="Linkage Group LG03"/>
</dbReference>
<dbReference type="EMBL" id="CM042011">
    <property type="protein sequence ID" value="KAI3767454.1"/>
    <property type="molecule type" value="Genomic_DNA"/>
</dbReference>
<reference evidence="2" key="1">
    <citation type="journal article" date="2022" name="Mol. Ecol. Resour.">
        <title>The genomes of chicory, endive, great burdock and yacon provide insights into Asteraceae palaeo-polyploidization history and plant inulin production.</title>
        <authorList>
            <person name="Fan W."/>
            <person name="Wang S."/>
            <person name="Wang H."/>
            <person name="Wang A."/>
            <person name="Jiang F."/>
            <person name="Liu H."/>
            <person name="Zhao H."/>
            <person name="Xu D."/>
            <person name="Zhang Y."/>
        </authorList>
    </citation>
    <scope>NUCLEOTIDE SEQUENCE [LARGE SCALE GENOMIC DNA]</scope>
    <source>
        <strain evidence="2">cv. Punajuju</strain>
    </source>
</reference>
<proteinExistence type="predicted"/>
<evidence type="ECO:0000313" key="2">
    <source>
        <dbReference type="Proteomes" id="UP001055811"/>
    </source>
</evidence>
<reference evidence="1 2" key="2">
    <citation type="journal article" date="2022" name="Mol. Ecol. Resour.">
        <title>The genomes of chicory, endive, great burdock and yacon provide insights into Asteraceae paleo-polyploidization history and plant inulin production.</title>
        <authorList>
            <person name="Fan W."/>
            <person name="Wang S."/>
            <person name="Wang H."/>
            <person name="Wang A."/>
            <person name="Jiang F."/>
            <person name="Liu H."/>
            <person name="Zhao H."/>
            <person name="Xu D."/>
            <person name="Zhang Y."/>
        </authorList>
    </citation>
    <scope>NUCLEOTIDE SEQUENCE [LARGE SCALE GENOMIC DNA]</scope>
    <source>
        <strain evidence="2">cv. Punajuju</strain>
        <tissue evidence="1">Leaves</tissue>
    </source>
</reference>
<sequence length="109" mass="12220">MGALYMGNKPVLKVCIVMEQTLRLLHACGMPMEDVDLINSDGGTMDKLLLEENPRMTLFMGSSRVADKLAYDLNGRIKLEDAGFDRKILGPDVHENLTESEFEIPFHHA</sequence>
<comment type="caution">
    <text evidence="1">The sequence shown here is derived from an EMBL/GenBank/DDBJ whole genome shotgun (WGS) entry which is preliminary data.</text>
</comment>
<name>A0ACB9F816_CICIN</name>
<evidence type="ECO:0000313" key="1">
    <source>
        <dbReference type="EMBL" id="KAI3767454.1"/>
    </source>
</evidence>